<dbReference type="Proteomes" id="UP000002875">
    <property type="component" value="Chromosome"/>
</dbReference>
<dbReference type="InterPro" id="IPR023346">
    <property type="entry name" value="Lysozyme-like_dom_sf"/>
</dbReference>
<sequence>MARIRQGNIDKKESVSISDIIHNYEIAFGMVKKKDGVMEYYQPLVLSDGTTNVSAIQLLFSDNIVKVNPVPLPPAIDISLKDRHEKETTIGYGYESRASANWITITNNNKEEFQDLKQYLGGEANCDMAKDLTLEQLKTIAPHASKANRVKYLEPLNQTMLANEINTILRKAHFLGTLLHESGSFRYNRESGKSNDSYGGFPGRGLIQITGKDNYTKYGLFANEDVTSTQENKEKMEKLPHSVYSAGWFWSETNLNPIADDNDLLYISYKVNGAYNNIDDRNDRFTDAMSGLDASVCLNKKNSELLSFPFERSRIYNNADAAFKWGIWHDSTPKMYNPLGAKKDTNEALKGYLRAKELWDIDKVNAILAKPENKMTNKEKIYIKKWNIILEETN</sequence>
<protein>
    <recommendedName>
        <fullName evidence="3">Chitinase</fullName>
    </recommendedName>
</protein>
<dbReference type="EMBL" id="CP002961">
    <property type="protein sequence ID" value="AFK02683.1"/>
    <property type="molecule type" value="Genomic_DNA"/>
</dbReference>
<dbReference type="SUPFAM" id="SSF53955">
    <property type="entry name" value="Lysozyme-like"/>
    <property type="match status" value="1"/>
</dbReference>
<evidence type="ECO:0000313" key="1">
    <source>
        <dbReference type="EMBL" id="AFK02683.1"/>
    </source>
</evidence>
<proteinExistence type="predicted"/>
<reference evidence="1 2" key="1">
    <citation type="submission" date="2011-07" db="EMBL/GenBank/DDBJ databases">
        <title>The complete genome of chromosome of Emticicia oligotrophica DSM 17448.</title>
        <authorList>
            <consortium name="US DOE Joint Genome Institute (JGI-PGF)"/>
            <person name="Lucas S."/>
            <person name="Han J."/>
            <person name="Lapidus A."/>
            <person name="Bruce D."/>
            <person name="Goodwin L."/>
            <person name="Pitluck S."/>
            <person name="Peters L."/>
            <person name="Kyrpides N."/>
            <person name="Mavromatis K."/>
            <person name="Ivanova N."/>
            <person name="Ovchinnikova G."/>
            <person name="Teshima H."/>
            <person name="Detter J.C."/>
            <person name="Tapia R."/>
            <person name="Han C."/>
            <person name="Land M."/>
            <person name="Hauser L."/>
            <person name="Markowitz V."/>
            <person name="Cheng J.-F."/>
            <person name="Hugenholtz P."/>
            <person name="Woyke T."/>
            <person name="Wu D."/>
            <person name="Tindall B."/>
            <person name="Pomrenke H."/>
            <person name="Brambilla E."/>
            <person name="Klenk H.-P."/>
            <person name="Eisen J.A."/>
        </authorList>
    </citation>
    <scope>NUCLEOTIDE SEQUENCE [LARGE SCALE GENOMIC DNA]</scope>
    <source>
        <strain evidence="1 2">DSM 17448</strain>
    </source>
</reference>
<evidence type="ECO:0008006" key="3">
    <source>
        <dbReference type="Google" id="ProtNLM"/>
    </source>
</evidence>
<evidence type="ECO:0000313" key="2">
    <source>
        <dbReference type="Proteomes" id="UP000002875"/>
    </source>
</evidence>
<accession>A0ABM5MZS0</accession>
<gene>
    <name evidence="1" type="ordered locus">Emtol_1537</name>
</gene>
<name>A0ABM5MZS0_EMTOG</name>
<dbReference type="RefSeq" id="WP_015028383.1">
    <property type="nucleotide sequence ID" value="NC_018748.1"/>
</dbReference>
<organism evidence="1 2">
    <name type="scientific">Emticicia oligotrophica (strain DSM 17448 / CIP 109782 / MTCC 6937 / GPTSA100-15)</name>
    <dbReference type="NCBI Taxonomy" id="929562"/>
    <lineage>
        <taxon>Bacteria</taxon>
        <taxon>Pseudomonadati</taxon>
        <taxon>Bacteroidota</taxon>
        <taxon>Cytophagia</taxon>
        <taxon>Cytophagales</taxon>
        <taxon>Leadbetterellaceae</taxon>
        <taxon>Emticicia</taxon>
    </lineage>
</organism>
<keyword evidence="2" id="KW-1185">Reference proteome</keyword>
<dbReference type="Gene3D" id="1.10.530.10">
    <property type="match status" value="1"/>
</dbReference>